<feature type="signal peptide" evidence="1">
    <location>
        <begin position="1"/>
        <end position="25"/>
    </location>
</feature>
<keyword evidence="5" id="KW-1185">Reference proteome</keyword>
<evidence type="ECO:0000256" key="1">
    <source>
        <dbReference type="SAM" id="SignalP"/>
    </source>
</evidence>
<dbReference type="Proteomes" id="UP000004982">
    <property type="component" value="Unassembled WGS sequence"/>
</dbReference>
<reference evidence="3 5" key="2">
    <citation type="submission" date="2022-03" db="EMBL/GenBank/DDBJ databases">
        <title>Genome sequencing of Neisseria macacae.</title>
        <authorList>
            <person name="Baek M.-G."/>
        </authorList>
    </citation>
    <scope>NUCLEOTIDE SEQUENCE [LARGE SCALE GENOMIC DNA]</scope>
    <source>
        <strain evidence="3 5">ATCC 33926</strain>
    </source>
</reference>
<evidence type="ECO:0000313" key="5">
    <source>
        <dbReference type="Proteomes" id="UP000829455"/>
    </source>
</evidence>
<evidence type="ECO:0000313" key="4">
    <source>
        <dbReference type="Proteomes" id="UP000004982"/>
    </source>
</evidence>
<evidence type="ECO:0000313" key="2">
    <source>
        <dbReference type="EMBL" id="EGQ77449.1"/>
    </source>
</evidence>
<protein>
    <submittedName>
        <fullName evidence="2">Uncharacterized protein</fullName>
    </submittedName>
</protein>
<reference evidence="2 4" key="1">
    <citation type="submission" date="2011-05" db="EMBL/GenBank/DDBJ databases">
        <authorList>
            <person name="Muzny D."/>
            <person name="Qin X."/>
            <person name="Deng J."/>
            <person name="Jiang H."/>
            <person name="Liu Y."/>
            <person name="Qu J."/>
            <person name="Song X.-Z."/>
            <person name="Zhang L."/>
            <person name="Thornton R."/>
            <person name="Coyle M."/>
            <person name="Francisco L."/>
            <person name="Jackson L."/>
            <person name="Javaid M."/>
            <person name="Korchina V."/>
            <person name="Kovar C."/>
            <person name="Mata R."/>
            <person name="Mathew T."/>
            <person name="Ngo R."/>
            <person name="Nguyen L."/>
            <person name="Nguyen N."/>
            <person name="Okwuonu G."/>
            <person name="Ongeri F."/>
            <person name="Pham C."/>
            <person name="Simmons D."/>
            <person name="Wilczek-Boney K."/>
            <person name="Hale W."/>
            <person name="Jakkamsetti A."/>
            <person name="Pham P."/>
            <person name="Ruth R."/>
            <person name="San Lucas F."/>
            <person name="Warren J."/>
            <person name="Zhang J."/>
            <person name="Zhao Z."/>
            <person name="Zhou C."/>
            <person name="Zhu D."/>
            <person name="Lee S."/>
            <person name="Bess C."/>
            <person name="Blankenburg K."/>
            <person name="Forbes L."/>
            <person name="Fu Q."/>
            <person name="Gubbala S."/>
            <person name="Hirani K."/>
            <person name="Jayaseelan J.C."/>
            <person name="Lara F."/>
            <person name="Munidasa M."/>
            <person name="Palculict T."/>
            <person name="Patil S."/>
            <person name="Pu L.-L."/>
            <person name="Saada N."/>
            <person name="Tang L."/>
            <person name="Weissenberger G."/>
            <person name="Zhu Y."/>
            <person name="Hemphill L."/>
            <person name="Shang Y."/>
            <person name="Youmans B."/>
            <person name="Ayvaz T."/>
            <person name="Ross M."/>
            <person name="Santibanez J."/>
            <person name="Aqrawi P."/>
            <person name="Gross S."/>
            <person name="Joshi V."/>
            <person name="Fowler G."/>
            <person name="Nazareth L."/>
            <person name="Reid J."/>
            <person name="Worley K."/>
            <person name="Petrosino J."/>
            <person name="Highlander S."/>
            <person name="Gibbs R."/>
        </authorList>
    </citation>
    <scope>NUCLEOTIDE SEQUENCE [LARGE SCALE GENOMIC DNA]</scope>
    <source>
        <strain evidence="2 4">ATCC 33926</strain>
    </source>
</reference>
<gene>
    <name evidence="2" type="ORF">HMPREF9418_1009</name>
    <name evidence="3" type="ORF">MON40_09790</name>
</gene>
<name>A0AA36UK55_9NEIS</name>
<dbReference type="Proteomes" id="UP000829455">
    <property type="component" value="Chromosome"/>
</dbReference>
<evidence type="ECO:0000313" key="3">
    <source>
        <dbReference type="EMBL" id="UNV84298.1"/>
    </source>
</evidence>
<dbReference type="RefSeq" id="WP_003777445.1">
    <property type="nucleotide sequence ID" value="NZ_CP094241.1"/>
</dbReference>
<dbReference type="EMBL" id="AFQE01000047">
    <property type="protein sequence ID" value="EGQ77449.1"/>
    <property type="molecule type" value="Genomic_DNA"/>
</dbReference>
<proteinExistence type="predicted"/>
<keyword evidence="1" id="KW-0732">Signal</keyword>
<organism evidence="2 4">
    <name type="scientific">Neisseria macacae ATCC 33926</name>
    <dbReference type="NCBI Taxonomy" id="997348"/>
    <lineage>
        <taxon>Bacteria</taxon>
        <taxon>Pseudomonadati</taxon>
        <taxon>Pseudomonadota</taxon>
        <taxon>Betaproteobacteria</taxon>
        <taxon>Neisseriales</taxon>
        <taxon>Neisseriaceae</taxon>
        <taxon>Neisseria</taxon>
    </lineage>
</organism>
<dbReference type="EMBL" id="CP094241">
    <property type="protein sequence ID" value="UNV84298.1"/>
    <property type="molecule type" value="Genomic_DNA"/>
</dbReference>
<accession>A0AA36UK55</accession>
<dbReference type="AlphaFoldDB" id="A0AA36UK55"/>
<feature type="chain" id="PRO_5041251487" evidence="1">
    <location>
        <begin position="26"/>
        <end position="219"/>
    </location>
</feature>
<sequence length="219" mass="24610">MTAFIRFVSVLLTASALTVSVSAAAKPVAGKRVAVQSSKGKVMPPADYAKMINDFPDPNPKLLEPIPISNVKSPYGRADLVKFFEIVLQSHSELMTAQDEFNRAGENSTHSPEFFEAAKKLADEWKKVTRRFLDADFRDPEIKAVVNRRVEINILASHVLEYLIKHQKTLMAEGERDPEINRLDVMAFLEKRNKAQEGVKKSNAEILKAVRALKKKYSL</sequence>